<feature type="chain" id="PRO_5035476357" evidence="1">
    <location>
        <begin position="20"/>
        <end position="180"/>
    </location>
</feature>
<keyword evidence="3" id="KW-1185">Reference proteome</keyword>
<dbReference type="AlphaFoldDB" id="A0A8K0R1N8"/>
<organism evidence="2 3">
    <name type="scientific">Paraphoma chrysanthemicola</name>
    <dbReference type="NCBI Taxonomy" id="798071"/>
    <lineage>
        <taxon>Eukaryota</taxon>
        <taxon>Fungi</taxon>
        <taxon>Dikarya</taxon>
        <taxon>Ascomycota</taxon>
        <taxon>Pezizomycotina</taxon>
        <taxon>Dothideomycetes</taxon>
        <taxon>Pleosporomycetidae</taxon>
        <taxon>Pleosporales</taxon>
        <taxon>Pleosporineae</taxon>
        <taxon>Phaeosphaeriaceae</taxon>
        <taxon>Paraphoma</taxon>
    </lineage>
</organism>
<proteinExistence type="predicted"/>
<comment type="caution">
    <text evidence="2">The sequence shown here is derived from an EMBL/GenBank/DDBJ whole genome shotgun (WGS) entry which is preliminary data.</text>
</comment>
<dbReference type="Proteomes" id="UP000813461">
    <property type="component" value="Unassembled WGS sequence"/>
</dbReference>
<accession>A0A8K0R1N8</accession>
<dbReference type="OrthoDB" id="3792543at2759"/>
<reference evidence="2" key="1">
    <citation type="journal article" date="2021" name="Nat. Commun.">
        <title>Genetic determinants of endophytism in the Arabidopsis root mycobiome.</title>
        <authorList>
            <person name="Mesny F."/>
            <person name="Miyauchi S."/>
            <person name="Thiergart T."/>
            <person name="Pickel B."/>
            <person name="Atanasova L."/>
            <person name="Karlsson M."/>
            <person name="Huettel B."/>
            <person name="Barry K.W."/>
            <person name="Haridas S."/>
            <person name="Chen C."/>
            <person name="Bauer D."/>
            <person name="Andreopoulos W."/>
            <person name="Pangilinan J."/>
            <person name="LaButti K."/>
            <person name="Riley R."/>
            <person name="Lipzen A."/>
            <person name="Clum A."/>
            <person name="Drula E."/>
            <person name="Henrissat B."/>
            <person name="Kohler A."/>
            <person name="Grigoriev I.V."/>
            <person name="Martin F.M."/>
            <person name="Hacquard S."/>
        </authorList>
    </citation>
    <scope>NUCLEOTIDE SEQUENCE</scope>
    <source>
        <strain evidence="2">MPI-SDFR-AT-0120</strain>
    </source>
</reference>
<evidence type="ECO:0000313" key="2">
    <source>
        <dbReference type="EMBL" id="KAH7083668.1"/>
    </source>
</evidence>
<gene>
    <name evidence="2" type="ORF">FB567DRAFT_447195</name>
</gene>
<sequence>MHHALAVILSIFFFSAAHALYFPQFRLSPFTKATHPELAEKCTFTAYHKQIHQAGSKKDYIQINEIIDHPNDMTIDIAALRPATARNSYVKISDDQAYAIEGLLDDKSLVTHQGHDEDEVLFEVDGVWFSTDSTKNGKSAYCVTGSWDFEIRNGDVGSRCAFPCEAIGDEDEAAFSTELR</sequence>
<evidence type="ECO:0000256" key="1">
    <source>
        <dbReference type="SAM" id="SignalP"/>
    </source>
</evidence>
<keyword evidence="1" id="KW-0732">Signal</keyword>
<feature type="signal peptide" evidence="1">
    <location>
        <begin position="1"/>
        <end position="19"/>
    </location>
</feature>
<evidence type="ECO:0000313" key="3">
    <source>
        <dbReference type="Proteomes" id="UP000813461"/>
    </source>
</evidence>
<protein>
    <submittedName>
        <fullName evidence="2">Uncharacterized protein</fullName>
    </submittedName>
</protein>
<name>A0A8K0R1N8_9PLEO</name>
<dbReference type="EMBL" id="JAGMVJ010000013">
    <property type="protein sequence ID" value="KAH7083668.1"/>
    <property type="molecule type" value="Genomic_DNA"/>
</dbReference>